<dbReference type="PRINTS" id="PR00502">
    <property type="entry name" value="NUDIXFAMILY"/>
</dbReference>
<name>A0A2C7YXI4_9ACTN</name>
<protein>
    <submittedName>
        <fullName evidence="5">Hydrolase, NUDIX family</fullName>
    </submittedName>
</protein>
<dbReference type="PROSITE" id="PS51462">
    <property type="entry name" value="NUDIX"/>
    <property type="match status" value="1"/>
</dbReference>
<dbReference type="EMBL" id="LT618793">
    <property type="protein sequence ID" value="SCQ76059.1"/>
    <property type="molecule type" value="Genomic_DNA"/>
</dbReference>
<evidence type="ECO:0000313" key="6">
    <source>
        <dbReference type="Proteomes" id="UP000250080"/>
    </source>
</evidence>
<gene>
    <name evidence="5" type="ORF">PFR_JS23_554</name>
</gene>
<dbReference type="GeneID" id="61221667"/>
<evidence type="ECO:0000256" key="2">
    <source>
        <dbReference type="ARBA" id="ARBA00005582"/>
    </source>
</evidence>
<dbReference type="InterPro" id="IPR000086">
    <property type="entry name" value="NUDIX_hydrolase_dom"/>
</dbReference>
<organism evidence="5 6">
    <name type="scientific">Propionibacterium freudenreichii</name>
    <dbReference type="NCBI Taxonomy" id="1744"/>
    <lineage>
        <taxon>Bacteria</taxon>
        <taxon>Bacillati</taxon>
        <taxon>Actinomycetota</taxon>
        <taxon>Actinomycetes</taxon>
        <taxon>Propionibacteriales</taxon>
        <taxon>Propionibacteriaceae</taxon>
        <taxon>Propionibacterium</taxon>
    </lineage>
</organism>
<comment type="cofactor">
    <cofactor evidence="1">
        <name>Mg(2+)</name>
        <dbReference type="ChEBI" id="CHEBI:18420"/>
    </cofactor>
</comment>
<reference evidence="5 6" key="1">
    <citation type="submission" date="2016-09" db="EMBL/GenBank/DDBJ databases">
        <authorList>
            <person name="Laine KS P."/>
        </authorList>
    </citation>
    <scope>NUCLEOTIDE SEQUENCE [LARGE SCALE GENOMIC DNA]</scope>
    <source>
        <strain evidence="5">PFRJS-23</strain>
    </source>
</reference>
<dbReference type="Gene3D" id="3.90.79.10">
    <property type="entry name" value="Nucleoside Triphosphate Pyrophosphohydrolase"/>
    <property type="match status" value="1"/>
</dbReference>
<dbReference type="PANTHER" id="PTHR43046:SF14">
    <property type="entry name" value="MUTT_NUDIX FAMILY PROTEIN"/>
    <property type="match status" value="1"/>
</dbReference>
<dbReference type="InterPro" id="IPR020084">
    <property type="entry name" value="NUDIX_hydrolase_CS"/>
</dbReference>
<dbReference type="Pfam" id="PF00293">
    <property type="entry name" value="NUDIX"/>
    <property type="match status" value="1"/>
</dbReference>
<dbReference type="RefSeq" id="WP_013161588.1">
    <property type="nucleotide sequence ID" value="NZ_CCYN01000014.1"/>
</dbReference>
<dbReference type="PANTHER" id="PTHR43046">
    <property type="entry name" value="GDP-MANNOSE MANNOSYL HYDROLASE"/>
    <property type="match status" value="1"/>
</dbReference>
<dbReference type="OrthoDB" id="9804442at2"/>
<dbReference type="InterPro" id="IPR020476">
    <property type="entry name" value="Nudix_hydrolase"/>
</dbReference>
<evidence type="ECO:0000256" key="4">
    <source>
        <dbReference type="RuleBase" id="RU003476"/>
    </source>
</evidence>
<dbReference type="SUPFAM" id="SSF55811">
    <property type="entry name" value="Nudix"/>
    <property type="match status" value="1"/>
</dbReference>
<dbReference type="Proteomes" id="UP000250080">
    <property type="component" value="Chromosome I"/>
</dbReference>
<dbReference type="GO" id="GO:0016787">
    <property type="term" value="F:hydrolase activity"/>
    <property type="evidence" value="ECO:0007669"/>
    <property type="project" value="UniProtKB-KW"/>
</dbReference>
<dbReference type="InterPro" id="IPR015797">
    <property type="entry name" value="NUDIX_hydrolase-like_dom_sf"/>
</dbReference>
<proteinExistence type="inferred from homology"/>
<evidence type="ECO:0000256" key="3">
    <source>
        <dbReference type="ARBA" id="ARBA00022801"/>
    </source>
</evidence>
<accession>A0A2C7YXI4</accession>
<sequence>MHVIGVQRVDKAPVVRLPVGHGEDPRVLLWHRGWVVSRWLSATGADEELVVTAQVRQRTATSRTPRRRGHRQDPDLVVAPGEVPTKRQRVAAYAIVRSHRGLLGTICSDRTAVPGRWQLPGGGLEASETSSQAVIREVREETDQSVALRRLVDLQSDHWVGRAPNGRLEDFQAIRIIYTAVCTAPTEPEVLDVGGTTEASHWVSLRGWRSLPWTSSARSALDRHVDELSGLFAR</sequence>
<evidence type="ECO:0000256" key="1">
    <source>
        <dbReference type="ARBA" id="ARBA00001946"/>
    </source>
</evidence>
<dbReference type="OMA" id="ITWTANW"/>
<dbReference type="CDD" id="cd02883">
    <property type="entry name" value="NUDIX_Hydrolase"/>
    <property type="match status" value="1"/>
</dbReference>
<comment type="similarity">
    <text evidence="2 4">Belongs to the Nudix hydrolase family.</text>
</comment>
<dbReference type="PROSITE" id="PS00893">
    <property type="entry name" value="NUDIX_BOX"/>
    <property type="match status" value="1"/>
</dbReference>
<dbReference type="AlphaFoldDB" id="A0A2C7YXI4"/>
<keyword evidence="3 4" id="KW-0378">Hydrolase</keyword>
<evidence type="ECO:0000313" key="5">
    <source>
        <dbReference type="EMBL" id="SCQ76059.1"/>
    </source>
</evidence>